<dbReference type="Proteomes" id="UP001162802">
    <property type="component" value="Unassembled WGS sequence"/>
</dbReference>
<keyword evidence="3" id="KW-0012">Acyltransferase</keyword>
<gene>
    <name evidence="3" type="ORF">MTR65_00105</name>
</gene>
<organism evidence="3 4">
    <name type="scientific">Novosphingobium mangrovi</name>
    <name type="common">ex Hu et al. 2023</name>
    <dbReference type="NCBI Taxonomy" id="2930094"/>
    <lineage>
        <taxon>Bacteria</taxon>
        <taxon>Pseudomonadati</taxon>
        <taxon>Pseudomonadota</taxon>
        <taxon>Alphaproteobacteria</taxon>
        <taxon>Sphingomonadales</taxon>
        <taxon>Sphingomonadaceae</taxon>
        <taxon>Novosphingobium</taxon>
    </lineage>
</organism>
<comment type="caution">
    <text evidence="3">The sequence shown here is derived from an EMBL/GenBank/DDBJ whole genome shotgun (WGS) entry which is preliminary data.</text>
</comment>
<dbReference type="PANTHER" id="PTHR23028">
    <property type="entry name" value="ACETYLTRANSFERASE"/>
    <property type="match status" value="1"/>
</dbReference>
<evidence type="ECO:0000313" key="3">
    <source>
        <dbReference type="EMBL" id="MCJ1959082.1"/>
    </source>
</evidence>
<dbReference type="InterPro" id="IPR050879">
    <property type="entry name" value="Acyltransferase_3"/>
</dbReference>
<dbReference type="Pfam" id="PF01757">
    <property type="entry name" value="Acyl_transf_3"/>
    <property type="match status" value="1"/>
</dbReference>
<keyword evidence="4" id="KW-1185">Reference proteome</keyword>
<feature type="transmembrane region" description="Helical" evidence="1">
    <location>
        <begin position="309"/>
        <end position="330"/>
    </location>
</feature>
<protein>
    <submittedName>
        <fullName evidence="3">Acyltransferase</fullName>
    </submittedName>
</protein>
<evidence type="ECO:0000256" key="1">
    <source>
        <dbReference type="SAM" id="Phobius"/>
    </source>
</evidence>
<evidence type="ECO:0000259" key="2">
    <source>
        <dbReference type="Pfam" id="PF01757"/>
    </source>
</evidence>
<proteinExistence type="predicted"/>
<reference evidence="3" key="1">
    <citation type="submission" date="2022-03" db="EMBL/GenBank/DDBJ databases">
        <title>Identification of a novel bacterium isolated from mangrove sediments.</title>
        <authorList>
            <person name="Pan X."/>
        </authorList>
    </citation>
    <scope>NUCLEOTIDE SEQUENCE</scope>
    <source>
        <strain evidence="3">B2637</strain>
    </source>
</reference>
<feature type="transmembrane region" description="Helical" evidence="1">
    <location>
        <begin position="283"/>
        <end position="303"/>
    </location>
</feature>
<accession>A0ABT0A7B8</accession>
<evidence type="ECO:0000313" key="4">
    <source>
        <dbReference type="Proteomes" id="UP001162802"/>
    </source>
</evidence>
<feature type="domain" description="Acyltransferase 3" evidence="2">
    <location>
        <begin position="12"/>
        <end position="322"/>
    </location>
</feature>
<sequence>MPGSAGPVLVNVQALRAVAAYMVVAHHIANNLAHYTASGRVPELPALGARGVDIFFVLSAFLVVTRSDRQGPSPGAFLVQRIVRIVPIYWLLTGLAALGIAVGYRLFDRGGITPDALLAALFFLPDFTELGSVRRPILVVGWTLNYEMAFYLLFALCLLAPRRGRVALACGALGLLWVAQVSGAGGLAGYWGADCVLAFALGMLLARSLPTSGLPAALAGGAMLAGAAGLCALEVLYVPSGLPHPDLWGAMLAGLVVLGAVALERRGITLRVAWLHRQGDASYAIYLVHVFVLQFVSKAWKAAGLTQSVAGLVVMVALMVVLVPLVSLAFHRHVEVPLTRYLRGRGRLGGRGPGLAL</sequence>
<feature type="transmembrane region" description="Helical" evidence="1">
    <location>
        <begin position="247"/>
        <end position="263"/>
    </location>
</feature>
<dbReference type="RefSeq" id="WP_243796189.1">
    <property type="nucleotide sequence ID" value="NZ_JALHAT010000001.1"/>
</dbReference>
<dbReference type="GO" id="GO:0016746">
    <property type="term" value="F:acyltransferase activity"/>
    <property type="evidence" value="ECO:0007669"/>
    <property type="project" value="UniProtKB-KW"/>
</dbReference>
<keyword evidence="1" id="KW-0472">Membrane</keyword>
<feature type="transmembrane region" description="Helical" evidence="1">
    <location>
        <begin position="213"/>
        <end position="235"/>
    </location>
</feature>
<feature type="transmembrane region" description="Helical" evidence="1">
    <location>
        <begin position="137"/>
        <end position="159"/>
    </location>
</feature>
<name>A0ABT0A7B8_9SPHN</name>
<keyword evidence="3" id="KW-0808">Transferase</keyword>
<dbReference type="InterPro" id="IPR002656">
    <property type="entry name" value="Acyl_transf_3_dom"/>
</dbReference>
<feature type="transmembrane region" description="Helical" evidence="1">
    <location>
        <begin position="47"/>
        <end position="65"/>
    </location>
</feature>
<feature type="transmembrane region" description="Helical" evidence="1">
    <location>
        <begin position="86"/>
        <end position="107"/>
    </location>
</feature>
<feature type="transmembrane region" description="Helical" evidence="1">
    <location>
        <begin position="166"/>
        <end position="182"/>
    </location>
</feature>
<feature type="transmembrane region" description="Helical" evidence="1">
    <location>
        <begin position="188"/>
        <end position="206"/>
    </location>
</feature>
<keyword evidence="1" id="KW-1133">Transmembrane helix</keyword>
<dbReference type="EMBL" id="JALHAT010000001">
    <property type="protein sequence ID" value="MCJ1959082.1"/>
    <property type="molecule type" value="Genomic_DNA"/>
</dbReference>
<dbReference type="PANTHER" id="PTHR23028:SF131">
    <property type="entry name" value="BLR2367 PROTEIN"/>
    <property type="match status" value="1"/>
</dbReference>
<keyword evidence="1" id="KW-0812">Transmembrane</keyword>